<gene>
    <name evidence="1" type="ORF">C942_04372</name>
</gene>
<dbReference type="EMBL" id="AMZO01000006">
    <property type="protein sequence ID" value="ELR66674.1"/>
    <property type="molecule type" value="Genomic_DNA"/>
</dbReference>
<evidence type="ECO:0000313" key="1">
    <source>
        <dbReference type="EMBL" id="ELR66674.1"/>
    </source>
</evidence>
<evidence type="ECO:0000313" key="2">
    <source>
        <dbReference type="Proteomes" id="UP000011134"/>
    </source>
</evidence>
<sequence>MSGLNGFCPVIKAIGCYFSQLVDCHFIAPDLFMLFKISVHLGIRSLGVAVAFGG</sequence>
<dbReference type="Proteomes" id="UP000011134">
    <property type="component" value="Unassembled WGS sequence"/>
</dbReference>
<accession>L8JGP4</accession>
<dbReference type="AlphaFoldDB" id="L8JGP4"/>
<dbReference type="PATRIC" id="fig|1056511.3.peg.1201"/>
<keyword evidence="2" id="KW-1185">Reference proteome</keyword>
<comment type="caution">
    <text evidence="1">The sequence shown here is derived from an EMBL/GenBank/DDBJ whole genome shotgun (WGS) entry which is preliminary data.</text>
</comment>
<name>L8JGP4_9GAMM</name>
<reference evidence="1 2" key="1">
    <citation type="submission" date="2012-12" db="EMBL/GenBank/DDBJ databases">
        <title>Genome Assembly of Photobacterium sp. AK15.</title>
        <authorList>
            <person name="Khatri I."/>
            <person name="Vaidya B."/>
            <person name="Srinivas T.N.R."/>
            <person name="Subramanian S."/>
            <person name="Pinnaka A."/>
        </authorList>
    </citation>
    <scope>NUCLEOTIDE SEQUENCE [LARGE SCALE GENOMIC DNA]</scope>
    <source>
        <strain evidence="1 2">AK15</strain>
    </source>
</reference>
<organism evidence="1 2">
    <name type="scientific">Photobacterium marinum</name>
    <dbReference type="NCBI Taxonomy" id="1056511"/>
    <lineage>
        <taxon>Bacteria</taxon>
        <taxon>Pseudomonadati</taxon>
        <taxon>Pseudomonadota</taxon>
        <taxon>Gammaproteobacteria</taxon>
        <taxon>Vibrionales</taxon>
        <taxon>Vibrionaceae</taxon>
        <taxon>Photobacterium</taxon>
    </lineage>
</organism>
<proteinExistence type="predicted"/>
<protein>
    <submittedName>
        <fullName evidence="1">Uncharacterized protein</fullName>
    </submittedName>
</protein>